<keyword evidence="1" id="KW-0677">Repeat</keyword>
<dbReference type="InterPro" id="IPR000884">
    <property type="entry name" value="TSP1_rpt"/>
</dbReference>
<dbReference type="EMBL" id="CAJOBJ010355272">
    <property type="protein sequence ID" value="CAF5213339.1"/>
    <property type="molecule type" value="Genomic_DNA"/>
</dbReference>
<dbReference type="InterPro" id="IPR036383">
    <property type="entry name" value="TSP1_rpt_sf"/>
</dbReference>
<dbReference type="AlphaFoldDB" id="A0A8S3J4H6"/>
<sequence>GDQVQERECSVPCQKSLSSQPTDDDFSEWSSWSNCIGVPCQIGTQQRMRSCFRQSVCNDKQIQEQDCLVSCPNKTQSSLSNGIYSNWTHWSACRSIDCTSVRTRQCLEEPCRDYLMETRPCDKNMCSSMKNTSTPPISTSAFNMIMYSSAGFGGLIFLLLAFLFAIICCRRRRRTIRKKGKRRIMVI</sequence>
<evidence type="ECO:0000256" key="3">
    <source>
        <dbReference type="SAM" id="MobiDB-lite"/>
    </source>
</evidence>
<comment type="caution">
    <text evidence="5">The sequence shown here is derived from an EMBL/GenBank/DDBJ whole genome shotgun (WGS) entry which is preliminary data.</text>
</comment>
<gene>
    <name evidence="5" type="ORF">GIL414_LOCUS80607</name>
</gene>
<keyword evidence="4" id="KW-0812">Transmembrane</keyword>
<keyword evidence="4" id="KW-1133">Transmembrane helix</keyword>
<dbReference type="PROSITE" id="PS50092">
    <property type="entry name" value="TSP1"/>
    <property type="match status" value="2"/>
</dbReference>
<accession>A0A8S3J4H6</accession>
<evidence type="ECO:0000256" key="2">
    <source>
        <dbReference type="ARBA" id="ARBA00023157"/>
    </source>
</evidence>
<dbReference type="Proteomes" id="UP000681720">
    <property type="component" value="Unassembled WGS sequence"/>
</dbReference>
<proteinExistence type="predicted"/>
<evidence type="ECO:0000256" key="1">
    <source>
        <dbReference type="ARBA" id="ARBA00022737"/>
    </source>
</evidence>
<feature type="transmembrane region" description="Helical" evidence="4">
    <location>
        <begin position="144"/>
        <end position="169"/>
    </location>
</feature>
<dbReference type="Gene3D" id="2.20.100.10">
    <property type="entry name" value="Thrombospondin type-1 (TSP1) repeat"/>
    <property type="match status" value="1"/>
</dbReference>
<evidence type="ECO:0000256" key="4">
    <source>
        <dbReference type="SAM" id="Phobius"/>
    </source>
</evidence>
<dbReference type="SMART" id="SM00209">
    <property type="entry name" value="TSP1"/>
    <property type="match status" value="2"/>
</dbReference>
<feature type="non-terminal residue" evidence="5">
    <location>
        <position position="1"/>
    </location>
</feature>
<dbReference type="SUPFAM" id="SSF82895">
    <property type="entry name" value="TSP-1 type 1 repeat"/>
    <property type="match status" value="1"/>
</dbReference>
<organism evidence="5 6">
    <name type="scientific">Rotaria magnacalcarata</name>
    <dbReference type="NCBI Taxonomy" id="392030"/>
    <lineage>
        <taxon>Eukaryota</taxon>
        <taxon>Metazoa</taxon>
        <taxon>Spiralia</taxon>
        <taxon>Gnathifera</taxon>
        <taxon>Rotifera</taxon>
        <taxon>Eurotatoria</taxon>
        <taxon>Bdelloidea</taxon>
        <taxon>Philodinida</taxon>
        <taxon>Philodinidae</taxon>
        <taxon>Rotaria</taxon>
    </lineage>
</organism>
<protein>
    <submittedName>
        <fullName evidence="5">Uncharacterized protein</fullName>
    </submittedName>
</protein>
<evidence type="ECO:0000313" key="5">
    <source>
        <dbReference type="EMBL" id="CAF5213339.1"/>
    </source>
</evidence>
<reference evidence="5" key="1">
    <citation type="submission" date="2021-02" db="EMBL/GenBank/DDBJ databases">
        <authorList>
            <person name="Nowell W R."/>
        </authorList>
    </citation>
    <scope>NUCLEOTIDE SEQUENCE</scope>
</reference>
<feature type="region of interest" description="Disordered" evidence="3">
    <location>
        <begin position="1"/>
        <end position="25"/>
    </location>
</feature>
<dbReference type="PANTHER" id="PTHR22906">
    <property type="entry name" value="PROPERDIN"/>
    <property type="match status" value="1"/>
</dbReference>
<evidence type="ECO:0000313" key="6">
    <source>
        <dbReference type="Proteomes" id="UP000681720"/>
    </source>
</evidence>
<keyword evidence="2" id="KW-1015">Disulfide bond</keyword>
<name>A0A8S3J4H6_9BILA</name>
<keyword evidence="4" id="KW-0472">Membrane</keyword>
<dbReference type="InterPro" id="IPR052065">
    <property type="entry name" value="Compl_asym_regulator"/>
</dbReference>